<dbReference type="PANTHER" id="PTHR33055:SF3">
    <property type="entry name" value="PUTATIVE TRANSPOSASE FOR IS117-RELATED"/>
    <property type="match status" value="1"/>
</dbReference>
<comment type="caution">
    <text evidence="3">The sequence shown here is derived from an EMBL/GenBank/DDBJ whole genome shotgun (WGS) entry which is preliminary data.</text>
</comment>
<dbReference type="NCBIfam" id="NF033542">
    <property type="entry name" value="transpos_IS110"/>
    <property type="match status" value="1"/>
</dbReference>
<keyword evidence="4" id="KW-1185">Reference proteome</keyword>
<dbReference type="Pfam" id="PF01548">
    <property type="entry name" value="DEDD_Tnp_IS110"/>
    <property type="match status" value="1"/>
</dbReference>
<dbReference type="EMBL" id="JAFBBP010000001">
    <property type="protein sequence ID" value="MBM7492690.1"/>
    <property type="molecule type" value="Genomic_DNA"/>
</dbReference>
<evidence type="ECO:0000313" key="4">
    <source>
        <dbReference type="Proteomes" id="UP000764837"/>
    </source>
</evidence>
<dbReference type="Pfam" id="PF02371">
    <property type="entry name" value="Transposase_20"/>
    <property type="match status" value="1"/>
</dbReference>
<dbReference type="Proteomes" id="UP000764837">
    <property type="component" value="Unassembled WGS sequence"/>
</dbReference>
<dbReference type="RefSeq" id="WP_239559583.1">
    <property type="nucleotide sequence ID" value="NZ_JAFBBP010000001.1"/>
</dbReference>
<organism evidence="3 4">
    <name type="scientific">Micromonospora luteifusca</name>
    <dbReference type="NCBI Taxonomy" id="709860"/>
    <lineage>
        <taxon>Bacteria</taxon>
        <taxon>Bacillati</taxon>
        <taxon>Actinomycetota</taxon>
        <taxon>Actinomycetes</taxon>
        <taxon>Micromonosporales</taxon>
        <taxon>Micromonosporaceae</taxon>
        <taxon>Micromonospora</taxon>
    </lineage>
</organism>
<reference evidence="3 4" key="1">
    <citation type="submission" date="2021-01" db="EMBL/GenBank/DDBJ databases">
        <title>Sequencing the genomes of 1000 actinobacteria strains.</title>
        <authorList>
            <person name="Klenk H.-P."/>
        </authorList>
    </citation>
    <scope>NUCLEOTIDE SEQUENCE [LARGE SCALE GENOMIC DNA]</scope>
    <source>
        <strain evidence="3 4">DSM 100204</strain>
    </source>
</reference>
<protein>
    <submittedName>
        <fullName evidence="3">Transposase</fullName>
    </submittedName>
</protein>
<evidence type="ECO:0000313" key="3">
    <source>
        <dbReference type="EMBL" id="MBM7492690.1"/>
    </source>
</evidence>
<evidence type="ECO:0000259" key="1">
    <source>
        <dbReference type="Pfam" id="PF01548"/>
    </source>
</evidence>
<sequence>MSVEHHPSMRRPTAGVDWASAEHAVAIVNPDGVEVQRMIVEHTAAGLRKLLRCLQQTGVVEVGIERPDGPIVEALLEAGLTVFVIAPNQIKHLRRRYGAAGNKDDRFDAYVLADTVRTDHHRLPPLTVDSPATLTLRMTVRARKDLIAARVAMAIQLRAHLEHVLPGVIGLFRDIDSAITLSFLTRFATQEQVDWLSPRRLQNWLRSVSYPNPARAGLLHAHLLAATRGTTGAEATARAHVTAALVAGLTALREQISALEEQIEIQLLQHPDAAVFTSLPRAGIVRAARLLAEIGDARGRFPTPEALTCLAGAAPSTRQSGKVKVVGFRWAVDKQLRGAVIDFAGDSHHANPWAADLYRRARARGHDHPHATRILARAWLHVIWRCWQDGVAYDPARHRALQAVLASAARHRATHAAIAARAARVRSNATTSGSFRCRATSRRRLTIRSITRLELIACDFSSTRAPTASACSGSSARNSALHSPTSLSTVLRTFAGPNAAMDSLPQRTASDACLLSRRAMSRYTRPY</sequence>
<dbReference type="PANTHER" id="PTHR33055">
    <property type="entry name" value="TRANSPOSASE FOR INSERTION SEQUENCE ELEMENT IS1111A"/>
    <property type="match status" value="1"/>
</dbReference>
<dbReference type="InterPro" id="IPR002525">
    <property type="entry name" value="Transp_IS110-like_N"/>
</dbReference>
<proteinExistence type="predicted"/>
<dbReference type="InterPro" id="IPR003346">
    <property type="entry name" value="Transposase_20"/>
</dbReference>
<dbReference type="InterPro" id="IPR047650">
    <property type="entry name" value="Transpos_IS110"/>
</dbReference>
<gene>
    <name evidence="3" type="ORF">JOD64_003912</name>
</gene>
<feature type="domain" description="Transposase IS116/IS110/IS902 C-terminal" evidence="2">
    <location>
        <begin position="274"/>
        <end position="359"/>
    </location>
</feature>
<name>A0ABS2LX07_9ACTN</name>
<evidence type="ECO:0000259" key="2">
    <source>
        <dbReference type="Pfam" id="PF02371"/>
    </source>
</evidence>
<feature type="domain" description="Transposase IS110-like N-terminal" evidence="1">
    <location>
        <begin position="14"/>
        <end position="166"/>
    </location>
</feature>
<accession>A0ABS2LX07</accession>